<dbReference type="Gene3D" id="1.25.40.20">
    <property type="entry name" value="Ankyrin repeat-containing domain"/>
    <property type="match status" value="1"/>
</dbReference>
<dbReference type="AlphaFoldDB" id="A0A6J4HQH7"/>
<evidence type="ECO:0000256" key="1">
    <source>
        <dbReference type="ARBA" id="ARBA00022737"/>
    </source>
</evidence>
<dbReference type="InterPro" id="IPR002110">
    <property type="entry name" value="Ankyrin_rpt"/>
</dbReference>
<evidence type="ECO:0000256" key="3">
    <source>
        <dbReference type="PROSITE-ProRule" id="PRU00023"/>
    </source>
</evidence>
<dbReference type="Pfam" id="PF12796">
    <property type="entry name" value="Ank_2"/>
    <property type="match status" value="1"/>
</dbReference>
<evidence type="ECO:0000256" key="2">
    <source>
        <dbReference type="ARBA" id="ARBA00023043"/>
    </source>
</evidence>
<proteinExistence type="predicted"/>
<keyword evidence="1" id="KW-0677">Repeat</keyword>
<feature type="repeat" description="ANK" evidence="3">
    <location>
        <begin position="12"/>
        <end position="44"/>
    </location>
</feature>
<dbReference type="PROSITE" id="PS50088">
    <property type="entry name" value="ANK_REPEAT"/>
    <property type="match status" value="2"/>
</dbReference>
<organism evidence="4">
    <name type="scientific">uncultured Armatimonadetes bacterium</name>
    <dbReference type="NCBI Taxonomy" id="157466"/>
    <lineage>
        <taxon>Bacteria</taxon>
        <taxon>Bacillati</taxon>
        <taxon>Armatimonadota</taxon>
        <taxon>environmental samples</taxon>
    </lineage>
</organism>
<gene>
    <name evidence="4" type="ORF">AVDCRST_MAG63-886</name>
</gene>
<accession>A0A6J4HQH7</accession>
<dbReference type="GO" id="GO:0004842">
    <property type="term" value="F:ubiquitin-protein transferase activity"/>
    <property type="evidence" value="ECO:0007669"/>
    <property type="project" value="TreeGrafter"/>
</dbReference>
<feature type="repeat" description="ANK" evidence="3">
    <location>
        <begin position="45"/>
        <end position="77"/>
    </location>
</feature>
<dbReference type="SMART" id="SM00248">
    <property type="entry name" value="ANK"/>
    <property type="match status" value="3"/>
</dbReference>
<sequence length="223" mass="24821">MSTSDTDAPDGLGRTALHWAAWMKGADETRRLLDRGAFIEAKDCYRWTPLTVAVRAGQAEAVQVLLERGAGIPGPDVYGETVLTMALRRGYAEVARLLQEAGAREPTIIEQARDTGVNAVPLLRLEKTTYRRGEPVWFWVGVRPLTDEPIPRHLWHTTKLHIRQPDGTRRTERGGWPRDGCPDRGWEGADGLRLERPEAGIYALAFEFAALQTEPAEIVIESG</sequence>
<protein>
    <submittedName>
        <fullName evidence="4">Uncharacterized protein</fullName>
    </submittedName>
</protein>
<dbReference type="PANTHER" id="PTHR24171:SF8">
    <property type="entry name" value="BRCA1-ASSOCIATED RING DOMAIN PROTEIN 1"/>
    <property type="match status" value="1"/>
</dbReference>
<dbReference type="SUPFAM" id="SSF48403">
    <property type="entry name" value="Ankyrin repeat"/>
    <property type="match status" value="1"/>
</dbReference>
<dbReference type="InterPro" id="IPR036770">
    <property type="entry name" value="Ankyrin_rpt-contain_sf"/>
</dbReference>
<dbReference type="EMBL" id="CADCTO010000118">
    <property type="protein sequence ID" value="CAA9229207.1"/>
    <property type="molecule type" value="Genomic_DNA"/>
</dbReference>
<dbReference type="PROSITE" id="PS50297">
    <property type="entry name" value="ANK_REP_REGION"/>
    <property type="match status" value="2"/>
</dbReference>
<evidence type="ECO:0000313" key="4">
    <source>
        <dbReference type="EMBL" id="CAA9229207.1"/>
    </source>
</evidence>
<name>A0A6J4HQH7_9BACT</name>
<dbReference type="GO" id="GO:0085020">
    <property type="term" value="P:protein K6-linked ubiquitination"/>
    <property type="evidence" value="ECO:0007669"/>
    <property type="project" value="TreeGrafter"/>
</dbReference>
<reference evidence="4" key="1">
    <citation type="submission" date="2020-02" db="EMBL/GenBank/DDBJ databases">
        <authorList>
            <person name="Meier V. D."/>
        </authorList>
    </citation>
    <scope>NUCLEOTIDE SEQUENCE</scope>
    <source>
        <strain evidence="4">AVDCRST_MAG63</strain>
    </source>
</reference>
<dbReference type="PANTHER" id="PTHR24171">
    <property type="entry name" value="ANKYRIN REPEAT DOMAIN-CONTAINING PROTEIN 39-RELATED"/>
    <property type="match status" value="1"/>
</dbReference>
<keyword evidence="2 3" id="KW-0040">ANK repeat</keyword>